<name>A0AAE0LGG2_9CHLO</name>
<proteinExistence type="predicted"/>
<organism evidence="1 2">
    <name type="scientific">Cymbomonas tetramitiformis</name>
    <dbReference type="NCBI Taxonomy" id="36881"/>
    <lineage>
        <taxon>Eukaryota</taxon>
        <taxon>Viridiplantae</taxon>
        <taxon>Chlorophyta</taxon>
        <taxon>Pyramimonadophyceae</taxon>
        <taxon>Pyramimonadales</taxon>
        <taxon>Pyramimonadaceae</taxon>
        <taxon>Cymbomonas</taxon>
    </lineage>
</organism>
<dbReference type="AlphaFoldDB" id="A0AAE0LGG2"/>
<keyword evidence="2" id="KW-1185">Reference proteome</keyword>
<accession>A0AAE0LGG2</accession>
<reference evidence="1 2" key="1">
    <citation type="journal article" date="2015" name="Genome Biol. Evol.">
        <title>Comparative Genomics of a Bacterivorous Green Alga Reveals Evolutionary Causalities and Consequences of Phago-Mixotrophic Mode of Nutrition.</title>
        <authorList>
            <person name="Burns J.A."/>
            <person name="Paasch A."/>
            <person name="Narechania A."/>
            <person name="Kim E."/>
        </authorList>
    </citation>
    <scope>NUCLEOTIDE SEQUENCE [LARGE SCALE GENOMIC DNA]</scope>
    <source>
        <strain evidence="1 2">PLY_AMNH</strain>
    </source>
</reference>
<dbReference type="EMBL" id="LGRX02002307">
    <property type="protein sequence ID" value="KAK3284373.1"/>
    <property type="molecule type" value="Genomic_DNA"/>
</dbReference>
<evidence type="ECO:0000313" key="1">
    <source>
        <dbReference type="EMBL" id="KAK3284373.1"/>
    </source>
</evidence>
<sequence>MVEKGKGEMEKAKEKQEKWVETMGLPSTPESFTDFVRMINQKLSSGSSAAFPGSLCSINRHLCSQVSGCTEEGKKITMLKLELQPKWFPCFAHTLGIGKDELEGDQWQIFAGKPCFYSPTKNCSDWAKVDESPKMAADHDHATSATSHITEHYTPEAARLVSEIYSDDIATLGYPKWDGESPFEMV</sequence>
<comment type="caution">
    <text evidence="1">The sequence shown here is derived from an EMBL/GenBank/DDBJ whole genome shotgun (WGS) entry which is preliminary data.</text>
</comment>
<gene>
    <name evidence="1" type="ORF">CYMTET_7973</name>
</gene>
<dbReference type="Proteomes" id="UP001190700">
    <property type="component" value="Unassembled WGS sequence"/>
</dbReference>
<evidence type="ECO:0000313" key="2">
    <source>
        <dbReference type="Proteomes" id="UP001190700"/>
    </source>
</evidence>
<protein>
    <submittedName>
        <fullName evidence="1">Uncharacterized protein</fullName>
    </submittedName>
</protein>